<evidence type="ECO:0000256" key="5">
    <source>
        <dbReference type="ARBA" id="ARBA00023128"/>
    </source>
</evidence>
<dbReference type="PANTHER" id="PTHR13409">
    <property type="entry name" value="MITOCHONDRIAL 39S RIBOSOMAL PROTEIN L51"/>
    <property type="match status" value="1"/>
</dbReference>
<evidence type="ECO:0000256" key="4">
    <source>
        <dbReference type="ARBA" id="ARBA00022980"/>
    </source>
</evidence>
<dbReference type="PANTHER" id="PTHR13409:SF0">
    <property type="entry name" value="LARGE RIBOSOMAL SUBUNIT PROTEIN ML51"/>
    <property type="match status" value="1"/>
</dbReference>
<dbReference type="GO" id="GO:0005762">
    <property type="term" value="C:mitochondrial large ribosomal subunit"/>
    <property type="evidence" value="ECO:0007669"/>
    <property type="project" value="TreeGrafter"/>
</dbReference>
<keyword evidence="6" id="KW-0687">Ribonucleoprotein</keyword>
<comment type="similarity">
    <text evidence="2">Belongs to the mitochondrion-specific ribosomal protein mL51 family.</text>
</comment>
<proteinExistence type="evidence at transcript level"/>
<dbReference type="Pfam" id="PF10244">
    <property type="entry name" value="MRP-L51"/>
    <property type="match status" value="1"/>
</dbReference>
<organism evidence="9">
    <name type="scientific">Callorhinchus milii</name>
    <name type="common">Ghost shark</name>
    <dbReference type="NCBI Taxonomy" id="7868"/>
    <lineage>
        <taxon>Eukaryota</taxon>
        <taxon>Metazoa</taxon>
        <taxon>Chordata</taxon>
        <taxon>Craniata</taxon>
        <taxon>Vertebrata</taxon>
        <taxon>Chondrichthyes</taxon>
        <taxon>Holocephali</taxon>
        <taxon>Chimaeriformes</taxon>
        <taxon>Callorhinchidae</taxon>
        <taxon>Callorhinchus</taxon>
    </lineage>
</organism>
<name>V9LHF5_CALMI</name>
<evidence type="ECO:0000256" key="6">
    <source>
        <dbReference type="ARBA" id="ARBA00023274"/>
    </source>
</evidence>
<keyword evidence="5" id="KW-0496">Mitochondrion</keyword>
<reference evidence="9" key="1">
    <citation type="journal article" date="2014" name="Nature">
        <title>Elephant shark genome provides unique insights into gnathostome evolution.</title>
        <authorList>
            <consortium name="International Elephant Shark Genome Sequencing Consortium"/>
            <person name="Venkatesh B."/>
            <person name="Lee A.P."/>
            <person name="Ravi V."/>
            <person name="Maurya A.K."/>
            <person name="Lian M.M."/>
            <person name="Swann J.B."/>
            <person name="Ohta Y."/>
            <person name="Flajnik M.F."/>
            <person name="Sutoh Y."/>
            <person name="Kasahara M."/>
            <person name="Hoon S."/>
            <person name="Gangu V."/>
            <person name="Roy S.W."/>
            <person name="Irimia M."/>
            <person name="Korzh V."/>
            <person name="Kondrychyn I."/>
            <person name="Lim Z.W."/>
            <person name="Tay B.H."/>
            <person name="Tohari S."/>
            <person name="Kong K.W."/>
            <person name="Ho S."/>
            <person name="Lorente-Galdos B."/>
            <person name="Quilez J."/>
            <person name="Marques-Bonet T."/>
            <person name="Raney B.J."/>
            <person name="Ingham P.W."/>
            <person name="Tay A."/>
            <person name="Hillier L.W."/>
            <person name="Minx P."/>
            <person name="Boehm T."/>
            <person name="Wilson R.K."/>
            <person name="Brenner S."/>
            <person name="Warren W.C."/>
        </authorList>
    </citation>
    <scope>NUCLEOTIDE SEQUENCE</scope>
    <source>
        <tissue evidence="9">Ovary</tissue>
    </source>
</reference>
<protein>
    <recommendedName>
        <fullName evidence="7">Large ribosomal subunit protein mL51</fullName>
    </recommendedName>
    <alternativeName>
        <fullName evidence="8">39S ribosomal protein L51, mitochondrial</fullName>
    </alternativeName>
</protein>
<evidence type="ECO:0000256" key="7">
    <source>
        <dbReference type="ARBA" id="ARBA00035182"/>
    </source>
</evidence>
<dbReference type="GO" id="GO:0003735">
    <property type="term" value="F:structural constituent of ribosome"/>
    <property type="evidence" value="ECO:0007669"/>
    <property type="project" value="InterPro"/>
</dbReference>
<evidence type="ECO:0000256" key="1">
    <source>
        <dbReference type="ARBA" id="ARBA00004173"/>
    </source>
</evidence>
<keyword evidence="3" id="KW-0809">Transit peptide</keyword>
<dbReference type="GO" id="GO:0006412">
    <property type="term" value="P:translation"/>
    <property type="evidence" value="ECO:0007669"/>
    <property type="project" value="TreeGrafter"/>
</dbReference>
<dbReference type="EMBL" id="JW880060">
    <property type="protein sequence ID" value="AFP12577.1"/>
    <property type="molecule type" value="mRNA"/>
</dbReference>
<evidence type="ECO:0000256" key="8">
    <source>
        <dbReference type="ARBA" id="ARBA00035419"/>
    </source>
</evidence>
<evidence type="ECO:0000256" key="2">
    <source>
        <dbReference type="ARBA" id="ARBA00010972"/>
    </source>
</evidence>
<evidence type="ECO:0000313" key="9">
    <source>
        <dbReference type="EMBL" id="AFP12577.1"/>
    </source>
</evidence>
<accession>V9LHF5</accession>
<comment type="subcellular location">
    <subcellularLocation>
        <location evidence="1">Mitochondrion</location>
    </subcellularLocation>
</comment>
<keyword evidence="4 9" id="KW-0689">Ribosomal protein</keyword>
<dbReference type="InterPro" id="IPR019373">
    <property type="entry name" value="Ribosomal_mL51"/>
</dbReference>
<dbReference type="AlphaFoldDB" id="V9LHF5"/>
<sequence length="126" mass="15275">MGFLLTAALRPLQTLTQTLRRDFCVGTRSLIRMHSIPKPREIERWNEKRVQFGTYDNIGILGRFMEHPRVLISGARWVRGWRGNELERSLRKKRMVGDRMFLNDFHSLNKRIRFLYKRFNRYGKHR</sequence>
<evidence type="ECO:0000256" key="3">
    <source>
        <dbReference type="ARBA" id="ARBA00022946"/>
    </source>
</evidence>